<name>A0A4Y8CJE0_9HELO</name>
<comment type="caution">
    <text evidence="2">The sequence shown here is derived from an EMBL/GenBank/DDBJ whole genome shotgun (WGS) entry which is preliminary data.</text>
</comment>
<feature type="domain" description="2EXR" evidence="1">
    <location>
        <begin position="51"/>
        <end position="140"/>
    </location>
</feature>
<gene>
    <name evidence="2" type="ORF">BOTCAL_0667g00060</name>
</gene>
<sequence>MVQYSHIPGGLKPKRRVVVSKAIAKCSLSNILKRHNSKRFVAEPIDPESICFTNLPCEIRLMIWHACFESRVVTICAHPRRSWEQFLGYSAAISSVHATMPITLSINRESRYETLRNYPDLIQNPELFRDRVYFNAKLDKLAVHILEDSKTTVGLPQLYHRGRKWRRMAPQCLCHVFDTLSQLAKRSQSMCKMVRFLVSYQATFCRSPNVKECLVFRNISKESSWTIEHHMWKAMTFSGYSKFFVCPPTEIFENDNWQITRTDDYNVIILA</sequence>
<evidence type="ECO:0000259" key="1">
    <source>
        <dbReference type="Pfam" id="PF20150"/>
    </source>
</evidence>
<reference evidence="2 3" key="1">
    <citation type="submission" date="2017-11" db="EMBL/GenBank/DDBJ databases">
        <title>Comparative genomics of Botrytis spp.</title>
        <authorList>
            <person name="Valero-Jimenez C.A."/>
            <person name="Tapia P."/>
            <person name="Veloso J."/>
            <person name="Silva-Moreno E."/>
            <person name="Staats M."/>
            <person name="Valdes J.H."/>
            <person name="Van Kan J.A.L."/>
        </authorList>
    </citation>
    <scope>NUCLEOTIDE SEQUENCE [LARGE SCALE GENOMIC DNA]</scope>
    <source>
        <strain evidence="2 3">MUCL2830</strain>
    </source>
</reference>
<evidence type="ECO:0000313" key="2">
    <source>
        <dbReference type="EMBL" id="TEY33703.1"/>
    </source>
</evidence>
<dbReference type="InterPro" id="IPR045518">
    <property type="entry name" value="2EXR"/>
</dbReference>
<proteinExistence type="predicted"/>
<dbReference type="PANTHER" id="PTHR35910:SF1">
    <property type="entry name" value="2EXR DOMAIN-CONTAINING PROTEIN"/>
    <property type="match status" value="1"/>
</dbReference>
<protein>
    <recommendedName>
        <fullName evidence="1">2EXR domain-containing protein</fullName>
    </recommendedName>
</protein>
<evidence type="ECO:0000313" key="3">
    <source>
        <dbReference type="Proteomes" id="UP000297299"/>
    </source>
</evidence>
<dbReference type="OrthoDB" id="3565423at2759"/>
<dbReference type="AlphaFoldDB" id="A0A4Y8CJE0"/>
<keyword evidence="3" id="KW-1185">Reference proteome</keyword>
<organism evidence="2 3">
    <name type="scientific">Botryotinia calthae</name>
    <dbReference type="NCBI Taxonomy" id="38488"/>
    <lineage>
        <taxon>Eukaryota</taxon>
        <taxon>Fungi</taxon>
        <taxon>Dikarya</taxon>
        <taxon>Ascomycota</taxon>
        <taxon>Pezizomycotina</taxon>
        <taxon>Leotiomycetes</taxon>
        <taxon>Helotiales</taxon>
        <taxon>Sclerotiniaceae</taxon>
        <taxon>Botryotinia</taxon>
    </lineage>
</organism>
<dbReference type="Pfam" id="PF20150">
    <property type="entry name" value="2EXR"/>
    <property type="match status" value="1"/>
</dbReference>
<dbReference type="EMBL" id="PHWZ01000664">
    <property type="protein sequence ID" value="TEY33703.1"/>
    <property type="molecule type" value="Genomic_DNA"/>
</dbReference>
<dbReference type="Proteomes" id="UP000297299">
    <property type="component" value="Unassembled WGS sequence"/>
</dbReference>
<accession>A0A4Y8CJE0</accession>
<dbReference type="PANTHER" id="PTHR35910">
    <property type="entry name" value="2EXR DOMAIN-CONTAINING PROTEIN"/>
    <property type="match status" value="1"/>
</dbReference>